<gene>
    <name evidence="7" type="ORF">GIS00_14390</name>
</gene>
<keyword evidence="5 6" id="KW-0472">Membrane</keyword>
<comment type="caution">
    <text evidence="7">The sequence shown here is derived from an EMBL/GenBank/DDBJ whole genome shotgun (WGS) entry which is preliminary data.</text>
</comment>
<evidence type="ECO:0000313" key="8">
    <source>
        <dbReference type="Proteomes" id="UP000460221"/>
    </source>
</evidence>
<reference evidence="7 8" key="1">
    <citation type="submission" date="2019-11" db="EMBL/GenBank/DDBJ databases">
        <authorList>
            <person name="Jiang L.-Q."/>
        </authorList>
    </citation>
    <scope>NUCLEOTIDE SEQUENCE [LARGE SCALE GENOMIC DNA]</scope>
    <source>
        <strain evidence="7 8">YIM 132087</strain>
    </source>
</reference>
<feature type="transmembrane region" description="Helical" evidence="6">
    <location>
        <begin position="265"/>
        <end position="283"/>
    </location>
</feature>
<dbReference type="AlphaFoldDB" id="A0A7K1FP75"/>
<accession>A0A7K1FP75</accession>
<evidence type="ECO:0000256" key="5">
    <source>
        <dbReference type="ARBA" id="ARBA00023136"/>
    </source>
</evidence>
<feature type="transmembrane region" description="Helical" evidence="6">
    <location>
        <begin position="115"/>
        <end position="137"/>
    </location>
</feature>
<comment type="subcellular location">
    <subcellularLocation>
        <location evidence="1">Cell membrane</location>
        <topology evidence="1">Multi-pass membrane protein</topology>
    </subcellularLocation>
</comment>
<keyword evidence="3 6" id="KW-0812">Transmembrane</keyword>
<dbReference type="Proteomes" id="UP000460221">
    <property type="component" value="Unassembled WGS sequence"/>
</dbReference>
<evidence type="ECO:0000256" key="2">
    <source>
        <dbReference type="ARBA" id="ARBA00022475"/>
    </source>
</evidence>
<dbReference type="InterPro" id="IPR001851">
    <property type="entry name" value="ABC_transp_permease"/>
</dbReference>
<dbReference type="GO" id="GO:0022857">
    <property type="term" value="F:transmembrane transporter activity"/>
    <property type="evidence" value="ECO:0007669"/>
    <property type="project" value="InterPro"/>
</dbReference>
<feature type="transmembrane region" description="Helical" evidence="6">
    <location>
        <begin position="290"/>
        <end position="309"/>
    </location>
</feature>
<feature type="transmembrane region" description="Helical" evidence="6">
    <location>
        <begin position="91"/>
        <end position="109"/>
    </location>
</feature>
<keyword evidence="4 6" id="KW-1133">Transmembrane helix</keyword>
<proteinExistence type="predicted"/>
<evidence type="ECO:0000256" key="3">
    <source>
        <dbReference type="ARBA" id="ARBA00022692"/>
    </source>
</evidence>
<organism evidence="7 8">
    <name type="scientific">Nakamurella alba</name>
    <dbReference type="NCBI Taxonomy" id="2665158"/>
    <lineage>
        <taxon>Bacteria</taxon>
        <taxon>Bacillati</taxon>
        <taxon>Actinomycetota</taxon>
        <taxon>Actinomycetes</taxon>
        <taxon>Nakamurellales</taxon>
        <taxon>Nakamurellaceae</taxon>
        <taxon>Nakamurella</taxon>
    </lineage>
</organism>
<feature type="transmembrane region" description="Helical" evidence="6">
    <location>
        <begin position="63"/>
        <end position="84"/>
    </location>
</feature>
<dbReference type="EMBL" id="WLYK01000005">
    <property type="protein sequence ID" value="MTD15129.1"/>
    <property type="molecule type" value="Genomic_DNA"/>
</dbReference>
<dbReference type="RefSeq" id="WP_154769088.1">
    <property type="nucleotide sequence ID" value="NZ_WLYK01000005.1"/>
</dbReference>
<dbReference type="GO" id="GO:0005886">
    <property type="term" value="C:plasma membrane"/>
    <property type="evidence" value="ECO:0007669"/>
    <property type="project" value="UniProtKB-SubCell"/>
</dbReference>
<feature type="transmembrane region" description="Helical" evidence="6">
    <location>
        <begin position="315"/>
        <end position="334"/>
    </location>
</feature>
<evidence type="ECO:0000313" key="7">
    <source>
        <dbReference type="EMBL" id="MTD15129.1"/>
    </source>
</evidence>
<feature type="transmembrane region" description="Helical" evidence="6">
    <location>
        <begin position="36"/>
        <end position="57"/>
    </location>
</feature>
<feature type="transmembrane region" description="Helical" evidence="6">
    <location>
        <begin position="234"/>
        <end position="253"/>
    </location>
</feature>
<protein>
    <submittedName>
        <fullName evidence="7">ABC transporter permease</fullName>
    </submittedName>
</protein>
<evidence type="ECO:0000256" key="4">
    <source>
        <dbReference type="ARBA" id="ARBA00022989"/>
    </source>
</evidence>
<dbReference type="CDD" id="cd06579">
    <property type="entry name" value="TM_PBP1_transp_AraH_like"/>
    <property type="match status" value="1"/>
</dbReference>
<feature type="transmembrane region" description="Helical" evidence="6">
    <location>
        <begin position="183"/>
        <end position="205"/>
    </location>
</feature>
<keyword evidence="8" id="KW-1185">Reference proteome</keyword>
<dbReference type="Pfam" id="PF02653">
    <property type="entry name" value="BPD_transp_2"/>
    <property type="match status" value="1"/>
</dbReference>
<sequence>MTAGPETPAKTAKAETPAPRKVVRRRIGVAESLERLGVPVLLVVLIIVFAIALPATFPTMRNASGILSTEAVGLMLAFGALVPLVCGEFDLSIGFVLSFSSMLVAVLTINQGWNVWVASLVTIVVAALLGAFNALLVQFFRISSFIATLASGTVLSGITLLISDSTIVTGSLPDSYTGIGSGGPGGIAPAVFMALAVGLILYYVLEHTPTGRRMEAIGQGRDAARLAGVKVNRLVVTSLIVSGGVAGLCGVVNTATQGSADPSVGPGFLLPALAAAFLGATTIRPGRFNIIGTLLSVLLLAVGVNGLSQLGTPQWVGPVFNGGVLLLAVGAAQLRRRSL</sequence>
<dbReference type="PANTHER" id="PTHR32196:SF72">
    <property type="entry name" value="RIBOSE IMPORT PERMEASE PROTEIN RBSC"/>
    <property type="match status" value="1"/>
</dbReference>
<keyword evidence="2" id="KW-1003">Cell membrane</keyword>
<evidence type="ECO:0000256" key="1">
    <source>
        <dbReference type="ARBA" id="ARBA00004651"/>
    </source>
</evidence>
<dbReference type="PANTHER" id="PTHR32196">
    <property type="entry name" value="ABC TRANSPORTER PERMEASE PROTEIN YPHD-RELATED-RELATED"/>
    <property type="match status" value="1"/>
</dbReference>
<feature type="transmembrane region" description="Helical" evidence="6">
    <location>
        <begin position="144"/>
        <end position="163"/>
    </location>
</feature>
<evidence type="ECO:0000256" key="6">
    <source>
        <dbReference type="SAM" id="Phobius"/>
    </source>
</evidence>
<name>A0A7K1FP75_9ACTN</name>